<keyword evidence="13" id="KW-1185">Reference proteome</keyword>
<evidence type="ECO:0000256" key="1">
    <source>
        <dbReference type="ARBA" id="ARBA00004141"/>
    </source>
</evidence>
<dbReference type="GO" id="GO:1902600">
    <property type="term" value="P:proton transmembrane transport"/>
    <property type="evidence" value="ECO:0007669"/>
    <property type="project" value="InterPro"/>
</dbReference>
<evidence type="ECO:0000256" key="7">
    <source>
        <dbReference type="ARBA" id="ARBA00023065"/>
    </source>
</evidence>
<comment type="subcellular location">
    <subcellularLocation>
        <location evidence="1">Membrane</location>
        <topology evidence="1">Multi-pass membrane protein</topology>
    </subcellularLocation>
</comment>
<evidence type="ECO:0000256" key="4">
    <source>
        <dbReference type="ARBA" id="ARBA00022692"/>
    </source>
</evidence>
<dbReference type="GO" id="GO:0015297">
    <property type="term" value="F:antiporter activity"/>
    <property type="evidence" value="ECO:0007669"/>
    <property type="project" value="UniProtKB-KW"/>
</dbReference>
<keyword evidence="3" id="KW-0050">Antiport</keyword>
<feature type="domain" description="Cation/H+ exchanger transmembrane" evidence="11">
    <location>
        <begin position="16"/>
        <end position="393"/>
    </location>
</feature>
<name>A0A177NK50_9GAMM</name>
<keyword evidence="2" id="KW-0813">Transport</keyword>
<dbReference type="PANTHER" id="PTHR43562">
    <property type="entry name" value="NAPA-TYPE SODIUM/HYDROGEN ANTIPORTER"/>
    <property type="match status" value="1"/>
</dbReference>
<comment type="caution">
    <text evidence="12">The sequence shown here is derived from an EMBL/GenBank/DDBJ whole genome shotgun (WGS) entry which is preliminary data.</text>
</comment>
<keyword evidence="9" id="KW-0739">Sodium transport</keyword>
<protein>
    <submittedName>
        <fullName evidence="12">Sodium:proton antiporter</fullName>
    </submittedName>
</protein>
<proteinExistence type="predicted"/>
<evidence type="ECO:0000256" key="6">
    <source>
        <dbReference type="ARBA" id="ARBA00023053"/>
    </source>
</evidence>
<keyword evidence="8 10" id="KW-0472">Membrane</keyword>
<dbReference type="Pfam" id="PF00999">
    <property type="entry name" value="Na_H_Exchanger"/>
    <property type="match status" value="1"/>
</dbReference>
<dbReference type="InterPro" id="IPR038770">
    <property type="entry name" value="Na+/solute_symporter_sf"/>
</dbReference>
<organism evidence="12 13">
    <name type="scientific">Methylomonas koyamae</name>
    <dbReference type="NCBI Taxonomy" id="702114"/>
    <lineage>
        <taxon>Bacteria</taxon>
        <taxon>Pseudomonadati</taxon>
        <taxon>Pseudomonadota</taxon>
        <taxon>Gammaproteobacteria</taxon>
        <taxon>Methylococcales</taxon>
        <taxon>Methylococcaceae</taxon>
        <taxon>Methylomonas</taxon>
    </lineage>
</organism>
<evidence type="ECO:0000256" key="2">
    <source>
        <dbReference type="ARBA" id="ARBA00022448"/>
    </source>
</evidence>
<feature type="transmembrane region" description="Helical" evidence="10">
    <location>
        <begin position="221"/>
        <end position="238"/>
    </location>
</feature>
<keyword evidence="5 10" id="KW-1133">Transmembrane helix</keyword>
<evidence type="ECO:0000256" key="5">
    <source>
        <dbReference type="ARBA" id="ARBA00022989"/>
    </source>
</evidence>
<feature type="transmembrane region" description="Helical" evidence="10">
    <location>
        <begin position="184"/>
        <end position="209"/>
    </location>
</feature>
<dbReference type="RefSeq" id="WP_064029520.1">
    <property type="nucleotide sequence ID" value="NZ_LUUK01000177.1"/>
</dbReference>
<dbReference type="PANTHER" id="PTHR43562:SF3">
    <property type="entry name" value="SODIUM ION_PROTON EXCHANGER (EUROFUNG)"/>
    <property type="match status" value="1"/>
</dbReference>
<accession>A0A177NK50</accession>
<dbReference type="Proteomes" id="UP000077628">
    <property type="component" value="Unassembled WGS sequence"/>
</dbReference>
<dbReference type="InterPro" id="IPR006153">
    <property type="entry name" value="Cation/H_exchanger_TM"/>
</dbReference>
<feature type="transmembrane region" description="Helical" evidence="10">
    <location>
        <begin position="120"/>
        <end position="140"/>
    </location>
</feature>
<keyword evidence="7" id="KW-0406">Ion transport</keyword>
<feature type="transmembrane region" description="Helical" evidence="10">
    <location>
        <begin position="373"/>
        <end position="392"/>
    </location>
</feature>
<dbReference type="STRING" id="702114.A1355_07990"/>
<dbReference type="OrthoDB" id="9781411at2"/>
<sequence>METQAVHQFFFQLMVILLTARLFGELFARLQSPAVVGELLAGVILGPSLLAWLEPSQVIKLLAEIGIILLLFEVGLDTDIRQLAKTGLKALFVAVSGFVWPFALGFSISHFLFGRSLLESLFIGGTLTATSIGITVRVLTDLKRHHSHEAQVVLGAAVIDDILGVVLLAVLYDFSKVGQIDPSNAVRVIGFIAMFFVLAPLFAKVISLMIRKFAKISQTEGLIPTLIVSLVLYFAWLAHEMGAPELLGGFAAGLALSRRFFLPFGLALHEDSDFTGRIEAQMLPIVQLFVPIFFVTVGLSLNLRAIDWTSPFIWGFSASLFAVAVLGKLLGALLLHDPWKERLAIGIAMIPRGEVGLIFAELGRTSGILNNEIYAALIIVIAMTTLLAPILLKGYYRCLHIV</sequence>
<evidence type="ECO:0000256" key="9">
    <source>
        <dbReference type="ARBA" id="ARBA00023201"/>
    </source>
</evidence>
<evidence type="ECO:0000313" key="13">
    <source>
        <dbReference type="Proteomes" id="UP000077628"/>
    </source>
</evidence>
<keyword evidence="6" id="KW-0915">Sodium</keyword>
<feature type="transmembrane region" description="Helical" evidence="10">
    <location>
        <begin position="35"/>
        <end position="53"/>
    </location>
</feature>
<dbReference type="Gene3D" id="1.20.1530.20">
    <property type="match status" value="1"/>
</dbReference>
<feature type="transmembrane region" description="Helical" evidence="10">
    <location>
        <begin position="152"/>
        <end position="172"/>
    </location>
</feature>
<keyword evidence="4 10" id="KW-0812">Transmembrane</keyword>
<evidence type="ECO:0000256" key="8">
    <source>
        <dbReference type="ARBA" id="ARBA00023136"/>
    </source>
</evidence>
<feature type="transmembrane region" description="Helical" evidence="10">
    <location>
        <begin position="313"/>
        <end position="336"/>
    </location>
</feature>
<feature type="transmembrane region" description="Helical" evidence="10">
    <location>
        <begin position="6"/>
        <end position="23"/>
    </location>
</feature>
<dbReference type="GO" id="GO:0006814">
    <property type="term" value="P:sodium ion transport"/>
    <property type="evidence" value="ECO:0007669"/>
    <property type="project" value="UniProtKB-KW"/>
</dbReference>
<gene>
    <name evidence="12" type="ORF">A1355_07990</name>
</gene>
<dbReference type="EMBL" id="LUUK01000177">
    <property type="protein sequence ID" value="OAI17569.1"/>
    <property type="molecule type" value="Genomic_DNA"/>
</dbReference>
<reference evidence="13" key="1">
    <citation type="submission" date="2016-03" db="EMBL/GenBank/DDBJ databases">
        <authorList>
            <person name="Heylen K."/>
            <person name="De Vos P."/>
            <person name="Vekeman B."/>
        </authorList>
    </citation>
    <scope>NUCLEOTIDE SEQUENCE [LARGE SCALE GENOMIC DNA]</scope>
    <source>
        <strain evidence="13">R-45383</strain>
    </source>
</reference>
<evidence type="ECO:0000313" key="12">
    <source>
        <dbReference type="EMBL" id="OAI17569.1"/>
    </source>
</evidence>
<feature type="transmembrane region" description="Helical" evidence="10">
    <location>
        <begin position="88"/>
        <end position="108"/>
    </location>
</feature>
<evidence type="ECO:0000256" key="3">
    <source>
        <dbReference type="ARBA" id="ARBA00022449"/>
    </source>
</evidence>
<dbReference type="GO" id="GO:0016020">
    <property type="term" value="C:membrane"/>
    <property type="evidence" value="ECO:0007669"/>
    <property type="project" value="UniProtKB-SubCell"/>
</dbReference>
<evidence type="ECO:0000256" key="10">
    <source>
        <dbReference type="SAM" id="Phobius"/>
    </source>
</evidence>
<dbReference type="AlphaFoldDB" id="A0A177NK50"/>
<evidence type="ECO:0000259" key="11">
    <source>
        <dbReference type="Pfam" id="PF00999"/>
    </source>
</evidence>
<feature type="transmembrane region" description="Helical" evidence="10">
    <location>
        <begin position="280"/>
        <end position="301"/>
    </location>
</feature>